<reference evidence="1 2" key="1">
    <citation type="submission" date="2020-07" db="EMBL/GenBank/DDBJ databases">
        <authorList>
            <person name="Martino G."/>
            <person name="Holtappels D."/>
            <person name="Wagemans J."/>
            <person name="Lavigne R."/>
            <person name="Turina M."/>
            <person name="Ciuffo M."/>
        </authorList>
    </citation>
    <scope>NUCLEOTIDE SEQUENCE [LARGE SCALE GENOMIC DNA]</scope>
</reference>
<proteinExistence type="predicted"/>
<dbReference type="Proteomes" id="UP000516415">
    <property type="component" value="Segment"/>
</dbReference>
<accession>A0A7H0XFW7</accession>
<evidence type="ECO:0000313" key="2">
    <source>
        <dbReference type="Proteomes" id="UP000516415"/>
    </source>
</evidence>
<evidence type="ECO:0000313" key="1">
    <source>
        <dbReference type="EMBL" id="QNR53907.1"/>
    </source>
</evidence>
<organism evidence="1 2">
    <name type="scientific">Pseudomonas phage phiK7A1</name>
    <dbReference type="NCBI Taxonomy" id="2759194"/>
    <lineage>
        <taxon>Viruses</taxon>
        <taxon>Duplodnaviria</taxon>
        <taxon>Heunggongvirae</taxon>
        <taxon>Uroviricota</taxon>
        <taxon>Caudoviricetes</taxon>
        <taxon>Vandenendeviridae</taxon>
        <taxon>Gorskivirinae</taxon>
        <taxon>Torinovirus</taxon>
        <taxon>Torinovirus K7A1</taxon>
    </lineage>
</organism>
<gene>
    <name evidence="1" type="ORF">phiK7A1_119</name>
</gene>
<sequence length="327" mass="38000">MEENKDAVLIFDADSIAYKAAAANETKSITTTHIESGAVEHWDNRTAFRTFLKTTDHTEDMYRIVDVQDPRHISYAQSLVREMMKGYCLRSGISNYEIYISGDNNFRDFIPLPLKYKGKRDDTIRPVQLRELRQWMIRELGAIPVHDMEVDDMSSIRAYEGVKAKQKVVQCTIDKDALQCVGWLFNPDKDSAPRVIDGFGELHRDGKGIKGTGRMWLYFQSLYGDATDCYHGSTLWKMQDSKRKFGEVAAFNLLKDAQNDKEAWEILYKQYLEWYPTPQTYTAEYDGKEYTKDAVDMLQMYVDCAHMRRWKDDRIEVRAVLTKLGII</sequence>
<name>A0A7H0XFW7_9CAUD</name>
<dbReference type="Gene3D" id="3.40.50.1010">
    <property type="entry name" value="5'-nuclease"/>
    <property type="match status" value="1"/>
</dbReference>
<keyword evidence="2" id="KW-1185">Reference proteome</keyword>
<protein>
    <submittedName>
        <fullName evidence="1">Putative exodeoxyribonuclease</fullName>
    </submittedName>
</protein>
<dbReference type="EMBL" id="MT740307">
    <property type="protein sequence ID" value="QNR53907.1"/>
    <property type="molecule type" value="Genomic_DNA"/>
</dbReference>